<protein>
    <submittedName>
        <fullName evidence="2">Uncharacterized protein</fullName>
    </submittedName>
</protein>
<name>A0A017RWE0_9CLOT</name>
<evidence type="ECO:0000313" key="3">
    <source>
        <dbReference type="Proteomes" id="UP000019681"/>
    </source>
</evidence>
<dbReference type="RefSeq" id="WP_035379944.1">
    <property type="nucleotide sequence ID" value="NZ_AZQP01000024.1"/>
</dbReference>
<reference evidence="2 3" key="1">
    <citation type="journal article" date="2014" name="Genome Announc.">
        <title>Draft Genome Sequence of Fervidicella metallireducens Strain AeBT, an Iron-Reducing Thermoanaerobe from the Great Artesian Basin.</title>
        <authorList>
            <person name="Patel B.K."/>
        </authorList>
    </citation>
    <scope>NUCLEOTIDE SEQUENCE [LARGE SCALE GENOMIC DNA]</scope>
    <source>
        <strain evidence="2 3">AeB</strain>
    </source>
</reference>
<dbReference type="EMBL" id="AZQP01000024">
    <property type="protein sequence ID" value="EYE88250.1"/>
    <property type="molecule type" value="Genomic_DNA"/>
</dbReference>
<accession>A0A017RWE0</accession>
<dbReference type="AlphaFoldDB" id="A0A017RWE0"/>
<evidence type="ECO:0000313" key="2">
    <source>
        <dbReference type="EMBL" id="EYE88250.1"/>
    </source>
</evidence>
<dbReference type="STRING" id="1403537.Q428_08605"/>
<dbReference type="Proteomes" id="UP000019681">
    <property type="component" value="Unassembled WGS sequence"/>
</dbReference>
<proteinExistence type="predicted"/>
<dbReference type="OrthoDB" id="1955041at2"/>
<keyword evidence="1" id="KW-0812">Transmembrane</keyword>
<comment type="caution">
    <text evidence="2">The sequence shown here is derived from an EMBL/GenBank/DDBJ whole genome shotgun (WGS) entry which is preliminary data.</text>
</comment>
<evidence type="ECO:0000256" key="1">
    <source>
        <dbReference type="SAM" id="Phobius"/>
    </source>
</evidence>
<gene>
    <name evidence="2" type="ORF">Q428_08605</name>
</gene>
<keyword evidence="1" id="KW-0472">Membrane</keyword>
<feature type="transmembrane region" description="Helical" evidence="1">
    <location>
        <begin position="12"/>
        <end position="33"/>
    </location>
</feature>
<sequence length="108" mass="12721">MENLINFLWEWRYIIIYIISFVIFLVTHGKQWVNAKAYSLMLLAKSKAKDGVLNSGQEQEDWTVDQLYIVLKKLKIPFVTKEALRPLVRKLYKLAKDYIDDGKLNNSI</sequence>
<keyword evidence="1" id="KW-1133">Transmembrane helix</keyword>
<organism evidence="2 3">
    <name type="scientific">Fervidicella metallireducens AeB</name>
    <dbReference type="NCBI Taxonomy" id="1403537"/>
    <lineage>
        <taxon>Bacteria</taxon>
        <taxon>Bacillati</taxon>
        <taxon>Bacillota</taxon>
        <taxon>Clostridia</taxon>
        <taxon>Eubacteriales</taxon>
        <taxon>Clostridiaceae</taxon>
        <taxon>Fervidicella</taxon>
    </lineage>
</organism>
<keyword evidence="3" id="KW-1185">Reference proteome</keyword>